<keyword evidence="4" id="KW-1185">Reference proteome</keyword>
<dbReference type="InterPro" id="IPR002645">
    <property type="entry name" value="STAS_dom"/>
</dbReference>
<dbReference type="Gene3D" id="3.30.750.24">
    <property type="entry name" value="STAS domain"/>
    <property type="match status" value="1"/>
</dbReference>
<protein>
    <recommendedName>
        <fullName evidence="2">STAS domain-containing protein</fullName>
    </recommendedName>
</protein>
<feature type="transmembrane region" description="Helical" evidence="1">
    <location>
        <begin position="45"/>
        <end position="67"/>
    </location>
</feature>
<dbReference type="EMBL" id="JAGYWB010000019">
    <property type="protein sequence ID" value="KAI0488719.1"/>
    <property type="molecule type" value="Genomic_DNA"/>
</dbReference>
<keyword evidence="1" id="KW-0812">Transmembrane</keyword>
<gene>
    <name evidence="3" type="ORF">KFK09_028558</name>
</gene>
<dbReference type="OrthoDB" id="288203at2759"/>
<accession>A0A8T3A3M4</accession>
<dbReference type="Proteomes" id="UP000829196">
    <property type="component" value="Unassembled WGS sequence"/>
</dbReference>
<dbReference type="InterPro" id="IPR036513">
    <property type="entry name" value="STAS_dom_sf"/>
</dbReference>
<dbReference type="PROSITE" id="PS50801">
    <property type="entry name" value="STAS"/>
    <property type="match status" value="1"/>
</dbReference>
<keyword evidence="1" id="KW-0472">Membrane</keyword>
<evidence type="ECO:0000313" key="4">
    <source>
        <dbReference type="Proteomes" id="UP000829196"/>
    </source>
</evidence>
<sequence length="68" mass="7896">MLRRLPGTTVYRSILQYPEAYTYDGMVVARVDAPIYFANTSYIKFSLLLGIKFLLSFLNVLMHLTYLI</sequence>
<evidence type="ECO:0000313" key="3">
    <source>
        <dbReference type="EMBL" id="KAI0488719.1"/>
    </source>
</evidence>
<keyword evidence="1" id="KW-1133">Transmembrane helix</keyword>
<reference evidence="3" key="1">
    <citation type="journal article" date="2022" name="Front. Genet.">
        <title>Chromosome-Scale Assembly of the Dendrobium nobile Genome Provides Insights Into the Molecular Mechanism of the Biosynthesis of the Medicinal Active Ingredient of Dendrobium.</title>
        <authorList>
            <person name="Xu Q."/>
            <person name="Niu S.-C."/>
            <person name="Li K.-L."/>
            <person name="Zheng P.-J."/>
            <person name="Zhang X.-J."/>
            <person name="Jia Y."/>
            <person name="Liu Y."/>
            <person name="Niu Y.-X."/>
            <person name="Yu L.-H."/>
            <person name="Chen D.-F."/>
            <person name="Zhang G.-Q."/>
        </authorList>
    </citation>
    <scope>NUCLEOTIDE SEQUENCE</scope>
    <source>
        <tissue evidence="3">Leaf</tissue>
    </source>
</reference>
<evidence type="ECO:0000256" key="1">
    <source>
        <dbReference type="SAM" id="Phobius"/>
    </source>
</evidence>
<dbReference type="AlphaFoldDB" id="A0A8T3A3M4"/>
<proteinExistence type="predicted"/>
<name>A0A8T3A3M4_DENNO</name>
<feature type="domain" description="STAS" evidence="2">
    <location>
        <begin position="16"/>
        <end position="68"/>
    </location>
</feature>
<organism evidence="3 4">
    <name type="scientific">Dendrobium nobile</name>
    <name type="common">Orchid</name>
    <dbReference type="NCBI Taxonomy" id="94219"/>
    <lineage>
        <taxon>Eukaryota</taxon>
        <taxon>Viridiplantae</taxon>
        <taxon>Streptophyta</taxon>
        <taxon>Embryophyta</taxon>
        <taxon>Tracheophyta</taxon>
        <taxon>Spermatophyta</taxon>
        <taxon>Magnoliopsida</taxon>
        <taxon>Liliopsida</taxon>
        <taxon>Asparagales</taxon>
        <taxon>Orchidaceae</taxon>
        <taxon>Epidendroideae</taxon>
        <taxon>Malaxideae</taxon>
        <taxon>Dendrobiinae</taxon>
        <taxon>Dendrobium</taxon>
    </lineage>
</organism>
<evidence type="ECO:0000259" key="2">
    <source>
        <dbReference type="PROSITE" id="PS50801"/>
    </source>
</evidence>
<dbReference type="SMR" id="A0A8T3A3M4"/>
<comment type="caution">
    <text evidence="3">The sequence shown here is derived from an EMBL/GenBank/DDBJ whole genome shotgun (WGS) entry which is preliminary data.</text>
</comment>